<evidence type="ECO:0000313" key="2">
    <source>
        <dbReference type="EMBL" id="GAA2139819.1"/>
    </source>
</evidence>
<organism evidence="2 3">
    <name type="scientific">Nocardioides koreensis</name>
    <dbReference type="NCBI Taxonomy" id="433651"/>
    <lineage>
        <taxon>Bacteria</taxon>
        <taxon>Bacillati</taxon>
        <taxon>Actinomycetota</taxon>
        <taxon>Actinomycetes</taxon>
        <taxon>Propionibacteriales</taxon>
        <taxon>Nocardioidaceae</taxon>
        <taxon>Nocardioides</taxon>
    </lineage>
</organism>
<feature type="transmembrane region" description="Helical" evidence="1">
    <location>
        <begin position="16"/>
        <end position="35"/>
    </location>
</feature>
<name>A0ABP5L449_9ACTN</name>
<dbReference type="Proteomes" id="UP001501771">
    <property type="component" value="Unassembled WGS sequence"/>
</dbReference>
<reference evidence="3" key="1">
    <citation type="journal article" date="2019" name="Int. J. Syst. Evol. Microbiol.">
        <title>The Global Catalogue of Microorganisms (GCM) 10K type strain sequencing project: providing services to taxonomists for standard genome sequencing and annotation.</title>
        <authorList>
            <consortium name="The Broad Institute Genomics Platform"/>
            <consortium name="The Broad Institute Genome Sequencing Center for Infectious Disease"/>
            <person name="Wu L."/>
            <person name="Ma J."/>
        </authorList>
    </citation>
    <scope>NUCLEOTIDE SEQUENCE [LARGE SCALE GENOMIC DNA]</scope>
    <source>
        <strain evidence="3">JCM 16022</strain>
    </source>
</reference>
<keyword evidence="1" id="KW-1133">Transmembrane helix</keyword>
<comment type="caution">
    <text evidence="2">The sequence shown here is derived from an EMBL/GenBank/DDBJ whole genome shotgun (WGS) entry which is preliminary data.</text>
</comment>
<evidence type="ECO:0000313" key="3">
    <source>
        <dbReference type="Proteomes" id="UP001501771"/>
    </source>
</evidence>
<sequence length="125" mass="13399">MAPLFRGNRPLTLRHHLVQAAGVTVIGSLVAMVLLPSGFDIADMDVSGDRPAASSLQSPADAHLAALMKRYRCSTEGFGHSQIPGSAIIRRAQGRVAVVSFDRGWEVFRDDGPESLVAVCLRPPH</sequence>
<keyword evidence="1" id="KW-0812">Transmembrane</keyword>
<keyword evidence="3" id="KW-1185">Reference proteome</keyword>
<proteinExistence type="predicted"/>
<accession>A0ABP5L449</accession>
<gene>
    <name evidence="2" type="ORF">GCM10009844_08920</name>
</gene>
<evidence type="ECO:0000256" key="1">
    <source>
        <dbReference type="SAM" id="Phobius"/>
    </source>
</evidence>
<dbReference type="EMBL" id="BAAAQR010000002">
    <property type="protein sequence ID" value="GAA2139819.1"/>
    <property type="molecule type" value="Genomic_DNA"/>
</dbReference>
<protein>
    <submittedName>
        <fullName evidence="2">Uncharacterized protein</fullName>
    </submittedName>
</protein>
<keyword evidence="1" id="KW-0472">Membrane</keyword>